<feature type="compositionally biased region" description="Polar residues" evidence="1">
    <location>
        <begin position="76"/>
        <end position="90"/>
    </location>
</feature>
<reference evidence="2 3" key="1">
    <citation type="journal article" date="2016" name="Mol. Biol. Evol.">
        <title>Comparative Genomics of Early-Diverging Mushroom-Forming Fungi Provides Insights into the Origins of Lignocellulose Decay Capabilities.</title>
        <authorList>
            <person name="Nagy L.G."/>
            <person name="Riley R."/>
            <person name="Tritt A."/>
            <person name="Adam C."/>
            <person name="Daum C."/>
            <person name="Floudas D."/>
            <person name="Sun H."/>
            <person name="Yadav J.S."/>
            <person name="Pangilinan J."/>
            <person name="Larsson K.H."/>
            <person name="Matsuura K."/>
            <person name="Barry K."/>
            <person name="Labutti K."/>
            <person name="Kuo R."/>
            <person name="Ohm R.A."/>
            <person name="Bhattacharya S.S."/>
            <person name="Shirouzu T."/>
            <person name="Yoshinaga Y."/>
            <person name="Martin F.M."/>
            <person name="Grigoriev I.V."/>
            <person name="Hibbett D.S."/>
        </authorList>
    </citation>
    <scope>NUCLEOTIDE SEQUENCE [LARGE SCALE GENOMIC DNA]</scope>
    <source>
        <strain evidence="2 3">HHB14362 ss-1</strain>
    </source>
</reference>
<accession>A0A165P624</accession>
<dbReference type="EMBL" id="KV425618">
    <property type="protein sequence ID" value="KZT20570.1"/>
    <property type="molecule type" value="Genomic_DNA"/>
</dbReference>
<feature type="compositionally biased region" description="Basic and acidic residues" evidence="1">
    <location>
        <begin position="126"/>
        <end position="138"/>
    </location>
</feature>
<evidence type="ECO:0000313" key="3">
    <source>
        <dbReference type="Proteomes" id="UP000076761"/>
    </source>
</evidence>
<name>A0A165P624_9AGAM</name>
<evidence type="ECO:0000256" key="1">
    <source>
        <dbReference type="SAM" id="MobiDB-lite"/>
    </source>
</evidence>
<feature type="compositionally biased region" description="Acidic residues" evidence="1">
    <location>
        <begin position="141"/>
        <end position="150"/>
    </location>
</feature>
<feature type="region of interest" description="Disordered" evidence="1">
    <location>
        <begin position="71"/>
        <end position="90"/>
    </location>
</feature>
<keyword evidence="3" id="KW-1185">Reference proteome</keyword>
<organism evidence="2 3">
    <name type="scientific">Neolentinus lepideus HHB14362 ss-1</name>
    <dbReference type="NCBI Taxonomy" id="1314782"/>
    <lineage>
        <taxon>Eukaryota</taxon>
        <taxon>Fungi</taxon>
        <taxon>Dikarya</taxon>
        <taxon>Basidiomycota</taxon>
        <taxon>Agaricomycotina</taxon>
        <taxon>Agaricomycetes</taxon>
        <taxon>Gloeophyllales</taxon>
        <taxon>Gloeophyllaceae</taxon>
        <taxon>Neolentinus</taxon>
    </lineage>
</organism>
<protein>
    <submittedName>
        <fullName evidence="2">Uncharacterized protein</fullName>
    </submittedName>
</protein>
<dbReference type="Proteomes" id="UP000076761">
    <property type="component" value="Unassembled WGS sequence"/>
</dbReference>
<dbReference type="InParanoid" id="A0A165P624"/>
<dbReference type="AlphaFoldDB" id="A0A165P624"/>
<proteinExistence type="predicted"/>
<evidence type="ECO:0000313" key="2">
    <source>
        <dbReference type="EMBL" id="KZT20570.1"/>
    </source>
</evidence>
<sequence>MPIMFHCTFRPISMMGYETPDTLTNSKLKKLILVPFSWVSSFDSIIIASRGTSSDDGPLAAKKRRLASENDHAMANPSTSSQPNQDTAAASSANLDVFNEALNNELNDYHDPSPILGLSDDEDEHNDAQDEASEHASDIDVGVDEDDEDVGMQPQQDYGVQHENEDNEEEYLGTINDIIRLIKDATLDDGHS</sequence>
<gene>
    <name evidence="2" type="ORF">NEOLEDRAFT_1182425</name>
</gene>
<feature type="region of interest" description="Disordered" evidence="1">
    <location>
        <begin position="106"/>
        <end position="166"/>
    </location>
</feature>